<sequence>MSKNRQRGRRQTPRILLLTRNTEEEVILLSRQQHHQRRANVWSFASTGVGSWETAPSGSFISLRDFVHAQQRVEQDLHGPHGLDNRRERLSEAIYLLLQNQRFEEDAMRESLSRQASLATPTIPVHPTPDHDKESLRTPESIAAGQ</sequence>
<dbReference type="EMBL" id="KQ243434">
    <property type="protein sequence ID" value="KNC75766.1"/>
    <property type="molecule type" value="Genomic_DNA"/>
</dbReference>
<feature type="compositionally biased region" description="Basic and acidic residues" evidence="1">
    <location>
        <begin position="128"/>
        <end position="137"/>
    </location>
</feature>
<dbReference type="Proteomes" id="UP000054560">
    <property type="component" value="Unassembled WGS sequence"/>
</dbReference>
<evidence type="ECO:0000313" key="3">
    <source>
        <dbReference type="Proteomes" id="UP000054560"/>
    </source>
</evidence>
<accession>A0A0L0FH16</accession>
<gene>
    <name evidence="2" type="ORF">SARC_11716</name>
</gene>
<name>A0A0L0FH16_9EUKA</name>
<evidence type="ECO:0000256" key="1">
    <source>
        <dbReference type="SAM" id="MobiDB-lite"/>
    </source>
</evidence>
<reference evidence="2 3" key="1">
    <citation type="submission" date="2011-02" db="EMBL/GenBank/DDBJ databases">
        <title>The Genome Sequence of Sphaeroforma arctica JP610.</title>
        <authorList>
            <consortium name="The Broad Institute Genome Sequencing Platform"/>
            <person name="Russ C."/>
            <person name="Cuomo C."/>
            <person name="Young S.K."/>
            <person name="Zeng Q."/>
            <person name="Gargeya S."/>
            <person name="Alvarado L."/>
            <person name="Berlin A."/>
            <person name="Chapman S.B."/>
            <person name="Chen Z."/>
            <person name="Freedman E."/>
            <person name="Gellesch M."/>
            <person name="Goldberg J."/>
            <person name="Griggs A."/>
            <person name="Gujja S."/>
            <person name="Heilman E."/>
            <person name="Heiman D."/>
            <person name="Howarth C."/>
            <person name="Mehta T."/>
            <person name="Neiman D."/>
            <person name="Pearson M."/>
            <person name="Roberts A."/>
            <person name="Saif S."/>
            <person name="Shea T."/>
            <person name="Shenoy N."/>
            <person name="Sisk P."/>
            <person name="Stolte C."/>
            <person name="Sykes S."/>
            <person name="White J."/>
            <person name="Yandava C."/>
            <person name="Burger G."/>
            <person name="Gray M.W."/>
            <person name="Holland P.W.H."/>
            <person name="King N."/>
            <person name="Lang F.B.F."/>
            <person name="Roger A.J."/>
            <person name="Ruiz-Trillo I."/>
            <person name="Haas B."/>
            <person name="Nusbaum C."/>
            <person name="Birren B."/>
        </authorList>
    </citation>
    <scope>NUCLEOTIDE SEQUENCE [LARGE SCALE GENOMIC DNA]</scope>
    <source>
        <strain evidence="2 3">JP610</strain>
    </source>
</reference>
<dbReference type="GeneID" id="25912220"/>
<keyword evidence="3" id="KW-1185">Reference proteome</keyword>
<feature type="region of interest" description="Disordered" evidence="1">
    <location>
        <begin position="108"/>
        <end position="146"/>
    </location>
</feature>
<proteinExistence type="predicted"/>
<evidence type="ECO:0000313" key="2">
    <source>
        <dbReference type="EMBL" id="KNC75766.1"/>
    </source>
</evidence>
<organism evidence="2 3">
    <name type="scientific">Sphaeroforma arctica JP610</name>
    <dbReference type="NCBI Taxonomy" id="667725"/>
    <lineage>
        <taxon>Eukaryota</taxon>
        <taxon>Ichthyosporea</taxon>
        <taxon>Ichthyophonida</taxon>
        <taxon>Sphaeroforma</taxon>
    </lineage>
</organism>
<protein>
    <submittedName>
        <fullName evidence="2">Uncharacterized protein</fullName>
    </submittedName>
</protein>
<feature type="non-terminal residue" evidence="2">
    <location>
        <position position="146"/>
    </location>
</feature>
<dbReference type="RefSeq" id="XP_014149668.1">
    <property type="nucleotide sequence ID" value="XM_014294193.1"/>
</dbReference>
<dbReference type="AlphaFoldDB" id="A0A0L0FH16"/>